<keyword evidence="3" id="KW-0272">Extracellular matrix</keyword>
<evidence type="ECO:0000313" key="14">
    <source>
        <dbReference type="Proteomes" id="UP000015101"/>
    </source>
</evidence>
<evidence type="ECO:0000256" key="9">
    <source>
        <dbReference type="ARBA" id="ARBA00023292"/>
    </source>
</evidence>
<dbReference type="HOGENOM" id="CLU_2161066_0_0_1"/>
<gene>
    <name evidence="13" type="primary">20215691</name>
    <name evidence="12" type="ORF">HELRODRAFT_79481</name>
</gene>
<dbReference type="InterPro" id="IPR050440">
    <property type="entry name" value="Laminin/Netrin_ECM"/>
</dbReference>
<reference evidence="13" key="3">
    <citation type="submission" date="2015-06" db="UniProtKB">
        <authorList>
            <consortium name="EnsemblMetazoa"/>
        </authorList>
    </citation>
    <scope>IDENTIFICATION</scope>
</reference>
<dbReference type="SUPFAM" id="SSF57196">
    <property type="entry name" value="EGF/Laminin"/>
    <property type="match status" value="1"/>
</dbReference>
<evidence type="ECO:0000256" key="8">
    <source>
        <dbReference type="ARBA" id="ARBA00023180"/>
    </source>
</evidence>
<dbReference type="EMBL" id="AMQM01004390">
    <property type="status" value="NOT_ANNOTATED_CDS"/>
    <property type="molecule type" value="Genomic_DNA"/>
</dbReference>
<organism evidence="13 14">
    <name type="scientific">Helobdella robusta</name>
    <name type="common">Californian leech</name>
    <dbReference type="NCBI Taxonomy" id="6412"/>
    <lineage>
        <taxon>Eukaryota</taxon>
        <taxon>Metazoa</taxon>
        <taxon>Spiralia</taxon>
        <taxon>Lophotrochozoa</taxon>
        <taxon>Annelida</taxon>
        <taxon>Clitellata</taxon>
        <taxon>Hirudinea</taxon>
        <taxon>Rhynchobdellida</taxon>
        <taxon>Glossiphoniidae</taxon>
        <taxon>Helobdella</taxon>
    </lineage>
</organism>
<dbReference type="PANTHER" id="PTHR10574">
    <property type="entry name" value="NETRIN/LAMININ-RELATED"/>
    <property type="match status" value="1"/>
</dbReference>
<reference evidence="12 14" key="2">
    <citation type="journal article" date="2013" name="Nature">
        <title>Insights into bilaterian evolution from three spiralian genomes.</title>
        <authorList>
            <person name="Simakov O."/>
            <person name="Marletaz F."/>
            <person name="Cho S.J."/>
            <person name="Edsinger-Gonzales E."/>
            <person name="Havlak P."/>
            <person name="Hellsten U."/>
            <person name="Kuo D.H."/>
            <person name="Larsson T."/>
            <person name="Lv J."/>
            <person name="Arendt D."/>
            <person name="Savage R."/>
            <person name="Osoegawa K."/>
            <person name="de Jong P."/>
            <person name="Grimwood J."/>
            <person name="Chapman J.A."/>
            <person name="Shapiro H."/>
            <person name="Aerts A."/>
            <person name="Otillar R.P."/>
            <person name="Terry A.Y."/>
            <person name="Boore J.L."/>
            <person name="Grigoriev I.V."/>
            <person name="Lindberg D.R."/>
            <person name="Seaver E.C."/>
            <person name="Weisblat D.A."/>
            <person name="Putnam N.H."/>
            <person name="Rokhsar D.S."/>
        </authorList>
    </citation>
    <scope>NUCLEOTIDE SEQUENCE</scope>
</reference>
<dbReference type="Gene3D" id="2.10.25.10">
    <property type="entry name" value="Laminin"/>
    <property type="match status" value="1"/>
</dbReference>
<dbReference type="InterPro" id="IPR000742">
    <property type="entry name" value="EGF"/>
</dbReference>
<evidence type="ECO:0000256" key="2">
    <source>
        <dbReference type="ARBA" id="ARBA00022525"/>
    </source>
</evidence>
<proteinExistence type="predicted"/>
<accession>T1G3P3</accession>
<dbReference type="PANTHER" id="PTHR10574:SF406">
    <property type="entry name" value="LAMININ SUBUNIT ALPHA 5"/>
    <property type="match status" value="1"/>
</dbReference>
<keyword evidence="6" id="KW-0084">Basement membrane</keyword>
<evidence type="ECO:0000313" key="12">
    <source>
        <dbReference type="EMBL" id="ESO03848.1"/>
    </source>
</evidence>
<name>T1G3P3_HELRO</name>
<comment type="subcellular location">
    <subcellularLocation>
        <location evidence="1">Secreted</location>
        <location evidence="1">Extracellular space</location>
        <location evidence="1">Extracellular matrix</location>
        <location evidence="1">Basement membrane</location>
    </subcellularLocation>
</comment>
<protein>
    <recommendedName>
        <fullName evidence="11">Laminin EGF-like domain-containing protein</fullName>
    </recommendedName>
</protein>
<dbReference type="eggNOG" id="KOG1836">
    <property type="taxonomic scope" value="Eukaryota"/>
</dbReference>
<evidence type="ECO:0000256" key="10">
    <source>
        <dbReference type="PROSITE-ProRule" id="PRU00460"/>
    </source>
</evidence>
<keyword evidence="5" id="KW-0677">Repeat</keyword>
<evidence type="ECO:0000256" key="5">
    <source>
        <dbReference type="ARBA" id="ARBA00022737"/>
    </source>
</evidence>
<dbReference type="InterPro" id="IPR056863">
    <property type="entry name" value="LMN_ATRN_NET-like_EGF"/>
</dbReference>
<dbReference type="CTD" id="20215691"/>
<dbReference type="AlphaFoldDB" id="T1G3P3"/>
<feature type="domain" description="Laminin EGF-like" evidence="11">
    <location>
        <begin position="24"/>
        <end position="73"/>
    </location>
</feature>
<evidence type="ECO:0000259" key="11">
    <source>
        <dbReference type="PROSITE" id="PS50027"/>
    </source>
</evidence>
<dbReference type="KEGG" id="hro:HELRODRAFT_79481"/>
<dbReference type="PROSITE" id="PS00022">
    <property type="entry name" value="EGF_1"/>
    <property type="match status" value="1"/>
</dbReference>
<dbReference type="EnsemblMetazoa" id="HelroT79481">
    <property type="protein sequence ID" value="HelroP79481"/>
    <property type="gene ID" value="HelroG79481"/>
</dbReference>
<sequence>MRPSDGPDDGSWMTLAGRRECVACSCNGHSDQCDPVDGVCLNCQHNTEGSNCEICSPGYYGDATSGEPYGCLQCPCLNLDPLQNNIITCYQRERDVVCLCPEGHEGDRCER</sequence>
<keyword evidence="4" id="KW-0732">Signal</keyword>
<keyword evidence="7 10" id="KW-1015">Disulfide bond</keyword>
<evidence type="ECO:0000256" key="3">
    <source>
        <dbReference type="ARBA" id="ARBA00022530"/>
    </source>
</evidence>
<dbReference type="SMART" id="SM00180">
    <property type="entry name" value="EGF_Lam"/>
    <property type="match status" value="2"/>
</dbReference>
<keyword evidence="8" id="KW-0325">Glycoprotein</keyword>
<dbReference type="InterPro" id="IPR002049">
    <property type="entry name" value="LE_dom"/>
</dbReference>
<dbReference type="RefSeq" id="XP_009017784.1">
    <property type="nucleotide sequence ID" value="XM_009019536.1"/>
</dbReference>
<dbReference type="GO" id="GO:0005604">
    <property type="term" value="C:basement membrane"/>
    <property type="evidence" value="ECO:0007669"/>
    <property type="project" value="UniProtKB-SubCell"/>
</dbReference>
<evidence type="ECO:0000313" key="13">
    <source>
        <dbReference type="EnsemblMetazoa" id="HelroP79481"/>
    </source>
</evidence>
<dbReference type="OMA" id="PADCECY"/>
<comment type="caution">
    <text evidence="10">Lacks conserved residue(s) required for the propagation of feature annotation.</text>
</comment>
<dbReference type="OrthoDB" id="5985440at2759"/>
<dbReference type="FunFam" id="2.10.25.10:FF:000106">
    <property type="entry name" value="Heparan sulfate proteoglycan 2"/>
    <property type="match status" value="1"/>
</dbReference>
<dbReference type="EMBL" id="KB096551">
    <property type="protein sequence ID" value="ESO03848.1"/>
    <property type="molecule type" value="Genomic_DNA"/>
</dbReference>
<dbReference type="STRING" id="6412.T1G3P3"/>
<dbReference type="Proteomes" id="UP000015101">
    <property type="component" value="Unassembled WGS sequence"/>
</dbReference>
<keyword evidence="14" id="KW-1185">Reference proteome</keyword>
<evidence type="ECO:0000256" key="7">
    <source>
        <dbReference type="ARBA" id="ARBA00023157"/>
    </source>
</evidence>
<dbReference type="GeneID" id="20215691"/>
<dbReference type="InParanoid" id="T1G3P3"/>
<dbReference type="CDD" id="cd00055">
    <property type="entry name" value="EGF_Lam"/>
    <property type="match status" value="1"/>
</dbReference>
<reference evidence="14" key="1">
    <citation type="submission" date="2012-12" db="EMBL/GenBank/DDBJ databases">
        <authorList>
            <person name="Hellsten U."/>
            <person name="Grimwood J."/>
            <person name="Chapman J.A."/>
            <person name="Shapiro H."/>
            <person name="Aerts A."/>
            <person name="Otillar R.P."/>
            <person name="Terry A.Y."/>
            <person name="Boore J.L."/>
            <person name="Simakov O."/>
            <person name="Marletaz F."/>
            <person name="Cho S.-J."/>
            <person name="Edsinger-Gonzales E."/>
            <person name="Havlak P."/>
            <person name="Kuo D.-H."/>
            <person name="Larsson T."/>
            <person name="Lv J."/>
            <person name="Arendt D."/>
            <person name="Savage R."/>
            <person name="Osoegawa K."/>
            <person name="de Jong P."/>
            <person name="Lindberg D.R."/>
            <person name="Seaver E.C."/>
            <person name="Weisblat D.A."/>
            <person name="Putnam N.H."/>
            <person name="Grigoriev I.V."/>
            <person name="Rokhsar D.S."/>
        </authorList>
    </citation>
    <scope>NUCLEOTIDE SEQUENCE</scope>
</reference>
<dbReference type="PROSITE" id="PS01248">
    <property type="entry name" value="EGF_LAM_1"/>
    <property type="match status" value="1"/>
</dbReference>
<keyword evidence="2" id="KW-0964">Secreted</keyword>
<feature type="disulfide bond" evidence="10">
    <location>
        <begin position="43"/>
        <end position="52"/>
    </location>
</feature>
<keyword evidence="9 10" id="KW-0424">Laminin EGF-like domain</keyword>
<evidence type="ECO:0000256" key="6">
    <source>
        <dbReference type="ARBA" id="ARBA00022869"/>
    </source>
</evidence>
<dbReference type="Pfam" id="PF24973">
    <property type="entry name" value="EGF_LMN_ATRN"/>
    <property type="match status" value="1"/>
</dbReference>
<evidence type="ECO:0000256" key="1">
    <source>
        <dbReference type="ARBA" id="ARBA00004302"/>
    </source>
</evidence>
<dbReference type="PROSITE" id="PS50027">
    <property type="entry name" value="EGF_LAM_2"/>
    <property type="match status" value="1"/>
</dbReference>
<evidence type="ECO:0000256" key="4">
    <source>
        <dbReference type="ARBA" id="ARBA00022729"/>
    </source>
</evidence>